<protein>
    <recommendedName>
        <fullName evidence="3">DUF86 domain-containing protein</fullName>
    </recommendedName>
</protein>
<gene>
    <name evidence="1" type="ORF">EW093_13335</name>
</gene>
<evidence type="ECO:0000313" key="1">
    <source>
        <dbReference type="EMBL" id="QEN05653.1"/>
    </source>
</evidence>
<dbReference type="Proteomes" id="UP000323824">
    <property type="component" value="Chromosome"/>
</dbReference>
<dbReference type="AlphaFoldDB" id="A0A5C1QC38"/>
<proteinExistence type="predicted"/>
<dbReference type="Gene3D" id="1.20.120.330">
    <property type="entry name" value="Nucleotidyltransferases domain 2"/>
    <property type="match status" value="1"/>
</dbReference>
<reference evidence="1 2" key="1">
    <citation type="submission" date="2019-02" db="EMBL/GenBank/DDBJ databases">
        <authorList>
            <person name="Fomenkov A."/>
            <person name="Dubinina G."/>
            <person name="Grabovich M."/>
            <person name="Vincze T."/>
            <person name="Roberts R.J."/>
        </authorList>
    </citation>
    <scope>NUCLEOTIDE SEQUENCE [LARGE SCALE GENOMIC DNA]</scope>
    <source>
        <strain evidence="1 2">P</strain>
    </source>
</reference>
<keyword evidence="2" id="KW-1185">Reference proteome</keyword>
<accession>A0A5C1QC38</accession>
<dbReference type="KEGG" id="sper:EW093_13335"/>
<evidence type="ECO:0000313" key="2">
    <source>
        <dbReference type="Proteomes" id="UP000323824"/>
    </source>
</evidence>
<dbReference type="OrthoDB" id="370829at2"/>
<evidence type="ECO:0008006" key="3">
    <source>
        <dbReference type="Google" id="ProtNLM"/>
    </source>
</evidence>
<dbReference type="SUPFAM" id="SSF81593">
    <property type="entry name" value="Nucleotidyltransferase substrate binding subunit/domain"/>
    <property type="match status" value="1"/>
</dbReference>
<name>A0A5C1QC38_9SPIO</name>
<organism evidence="1 2">
    <name type="scientific">Thiospirochaeta perfilievii</name>
    <dbReference type="NCBI Taxonomy" id="252967"/>
    <lineage>
        <taxon>Bacteria</taxon>
        <taxon>Pseudomonadati</taxon>
        <taxon>Spirochaetota</taxon>
        <taxon>Spirochaetia</taxon>
        <taxon>Spirochaetales</taxon>
        <taxon>Spirochaetaceae</taxon>
        <taxon>Thiospirochaeta</taxon>
    </lineage>
</organism>
<sequence length="158" mass="18173">MKKQNAILLARLNKLGSQLSALIEYKNEIDKILLVKNIFDIEVFQTLNIMEKALLDAYLKRFSSIQDFLGAKIFPLLLEVSGIGTSKMSEVLNYIAKEEIIDSLENWIEMRETRNDLEHDYPDNIESALNDLKKCLDLFSSLKNYTDNSISFAKGYLE</sequence>
<reference evidence="1 2" key="2">
    <citation type="submission" date="2019-09" db="EMBL/GenBank/DDBJ databases">
        <title>Complete Genome Sequence and Methylome Analysis of free living Spirochaetas.</title>
        <authorList>
            <person name="Leshcheva N."/>
            <person name="Mikheeva N."/>
        </authorList>
    </citation>
    <scope>NUCLEOTIDE SEQUENCE [LARGE SCALE GENOMIC DNA]</scope>
    <source>
        <strain evidence="1 2">P</strain>
    </source>
</reference>
<dbReference type="EMBL" id="CP035807">
    <property type="protein sequence ID" value="QEN05653.1"/>
    <property type="molecule type" value="Genomic_DNA"/>
</dbReference>
<dbReference type="RefSeq" id="WP_149568889.1">
    <property type="nucleotide sequence ID" value="NZ_CP035807.1"/>
</dbReference>